<feature type="binding site" evidence="7">
    <location>
        <position position="15"/>
    </location>
    <ligand>
        <name>ADP-alpha-D-glucose</name>
        <dbReference type="ChEBI" id="CHEBI:57498"/>
    </ligand>
</feature>
<evidence type="ECO:0000256" key="1">
    <source>
        <dbReference type="ARBA" id="ARBA00001478"/>
    </source>
</evidence>
<dbReference type="Pfam" id="PF08323">
    <property type="entry name" value="Glyco_transf_5"/>
    <property type="match status" value="1"/>
</dbReference>
<evidence type="ECO:0000256" key="7">
    <source>
        <dbReference type="HAMAP-Rule" id="MF_00484"/>
    </source>
</evidence>
<accession>A0A0D8IBB8</accession>
<evidence type="ECO:0000256" key="3">
    <source>
        <dbReference type="ARBA" id="ARBA00010281"/>
    </source>
</evidence>
<evidence type="ECO:0000256" key="6">
    <source>
        <dbReference type="ARBA" id="ARBA00023056"/>
    </source>
</evidence>
<dbReference type="InterPro" id="IPR001296">
    <property type="entry name" value="Glyco_trans_1"/>
</dbReference>
<gene>
    <name evidence="7 8" type="primary">glgA</name>
    <name evidence="8" type="ORF">CACET_c33800</name>
</gene>
<dbReference type="EMBL" id="CP009687">
    <property type="protein sequence ID" value="AKL96823.1"/>
    <property type="molecule type" value="Genomic_DNA"/>
</dbReference>
<dbReference type="SUPFAM" id="SSF53756">
    <property type="entry name" value="UDP-Glycosyltransferase/glycogen phosphorylase"/>
    <property type="match status" value="1"/>
</dbReference>
<evidence type="ECO:0000256" key="4">
    <source>
        <dbReference type="ARBA" id="ARBA00022676"/>
    </source>
</evidence>
<comment type="pathway">
    <text evidence="7">Glycan biosynthesis; glycogen biosynthesis.</text>
</comment>
<dbReference type="CDD" id="cd03791">
    <property type="entry name" value="GT5_Glycogen_synthase_DULL1-like"/>
    <property type="match status" value="1"/>
</dbReference>
<dbReference type="Pfam" id="PF00534">
    <property type="entry name" value="Glycos_transf_1"/>
    <property type="match status" value="1"/>
</dbReference>
<keyword evidence="4 7" id="KW-0328">Glycosyltransferase</keyword>
<evidence type="ECO:0000313" key="9">
    <source>
        <dbReference type="Proteomes" id="UP000035704"/>
    </source>
</evidence>
<dbReference type="KEGG" id="cace:CACET_c33800"/>
<keyword evidence="9" id="KW-1185">Reference proteome</keyword>
<dbReference type="OrthoDB" id="9808590at2"/>
<organism evidence="8 9">
    <name type="scientific">Clostridium aceticum</name>
    <dbReference type="NCBI Taxonomy" id="84022"/>
    <lineage>
        <taxon>Bacteria</taxon>
        <taxon>Bacillati</taxon>
        <taxon>Bacillota</taxon>
        <taxon>Clostridia</taxon>
        <taxon>Eubacteriales</taxon>
        <taxon>Clostridiaceae</taxon>
        <taxon>Clostridium</taxon>
    </lineage>
</organism>
<dbReference type="PANTHER" id="PTHR45825">
    <property type="entry name" value="GRANULE-BOUND STARCH SYNTHASE 1, CHLOROPLASTIC/AMYLOPLASTIC"/>
    <property type="match status" value="1"/>
</dbReference>
<dbReference type="STRING" id="84022.CACET_c33800"/>
<evidence type="ECO:0000256" key="2">
    <source>
        <dbReference type="ARBA" id="ARBA00002764"/>
    </source>
</evidence>
<name>A0A0D8IBB8_9CLOT</name>
<dbReference type="PANTHER" id="PTHR45825:SF11">
    <property type="entry name" value="ALPHA AMYLASE DOMAIN-CONTAINING PROTEIN"/>
    <property type="match status" value="1"/>
</dbReference>
<dbReference type="UniPathway" id="UPA00164"/>
<reference evidence="8 9" key="1">
    <citation type="submission" date="2014-10" db="EMBL/GenBank/DDBJ databases">
        <title>Genome sequence of Clostridium aceticum DSM 1496.</title>
        <authorList>
            <person name="Poehlein A."/>
            <person name="Schiel-Bengelsdorf B."/>
            <person name="Gottschalk G."/>
            <person name="Duerre P."/>
            <person name="Daniel R."/>
        </authorList>
    </citation>
    <scope>NUCLEOTIDE SEQUENCE [LARGE SCALE GENOMIC DNA]</scope>
    <source>
        <strain evidence="8 9">DSM 1496</strain>
    </source>
</reference>
<dbReference type="GO" id="GO:0009011">
    <property type="term" value="F:alpha-1,4-glucan glucosyltransferase (ADP-glucose donor) activity"/>
    <property type="evidence" value="ECO:0007669"/>
    <property type="project" value="UniProtKB-UniRule"/>
</dbReference>
<dbReference type="InterPro" id="IPR011835">
    <property type="entry name" value="GS/SS"/>
</dbReference>
<dbReference type="Proteomes" id="UP000035704">
    <property type="component" value="Chromosome"/>
</dbReference>
<proteinExistence type="inferred from homology"/>
<dbReference type="NCBIfam" id="TIGR02095">
    <property type="entry name" value="glgA"/>
    <property type="match status" value="1"/>
</dbReference>
<evidence type="ECO:0000256" key="5">
    <source>
        <dbReference type="ARBA" id="ARBA00022679"/>
    </source>
</evidence>
<keyword evidence="6 7" id="KW-0320">Glycogen biosynthesis</keyword>
<protein>
    <recommendedName>
        <fullName evidence="7">Glycogen synthase</fullName>
        <ecNumber evidence="7">2.4.1.21</ecNumber>
    </recommendedName>
    <alternativeName>
        <fullName evidence="7">Starch [bacterial glycogen] synthase</fullName>
    </alternativeName>
</protein>
<dbReference type="AlphaFoldDB" id="A0A0D8IBB8"/>
<dbReference type="RefSeq" id="WP_044824248.1">
    <property type="nucleotide sequence ID" value="NZ_CP009687.1"/>
</dbReference>
<dbReference type="GO" id="GO:0005978">
    <property type="term" value="P:glycogen biosynthetic process"/>
    <property type="evidence" value="ECO:0007669"/>
    <property type="project" value="UniProtKB-UniRule"/>
</dbReference>
<keyword evidence="5 7" id="KW-0808">Transferase</keyword>
<dbReference type="Gene3D" id="3.40.50.2000">
    <property type="entry name" value="Glycogen Phosphorylase B"/>
    <property type="match status" value="2"/>
</dbReference>
<comment type="similarity">
    <text evidence="3 7">Belongs to the glycosyltransferase 1 family. Bacterial/plant glycogen synthase subfamily.</text>
</comment>
<comment type="catalytic activity">
    <reaction evidence="1 7">
        <text>[(1-&gt;4)-alpha-D-glucosyl](n) + ADP-alpha-D-glucose = [(1-&gt;4)-alpha-D-glucosyl](n+1) + ADP + H(+)</text>
        <dbReference type="Rhea" id="RHEA:18189"/>
        <dbReference type="Rhea" id="RHEA-COMP:9584"/>
        <dbReference type="Rhea" id="RHEA-COMP:9587"/>
        <dbReference type="ChEBI" id="CHEBI:15378"/>
        <dbReference type="ChEBI" id="CHEBI:15444"/>
        <dbReference type="ChEBI" id="CHEBI:57498"/>
        <dbReference type="ChEBI" id="CHEBI:456216"/>
        <dbReference type="EC" id="2.4.1.21"/>
    </reaction>
</comment>
<dbReference type="NCBIfam" id="NF001899">
    <property type="entry name" value="PRK00654.1-2"/>
    <property type="match status" value="1"/>
</dbReference>
<dbReference type="NCBIfam" id="NF001898">
    <property type="entry name" value="PRK00654.1-1"/>
    <property type="match status" value="1"/>
</dbReference>
<dbReference type="HAMAP" id="MF_00484">
    <property type="entry name" value="Glycogen_synth"/>
    <property type="match status" value="1"/>
</dbReference>
<comment type="function">
    <text evidence="2 7">Synthesizes alpha-1,4-glucan chains using ADP-glucose.</text>
</comment>
<dbReference type="EC" id="2.4.1.21" evidence="7"/>
<dbReference type="PATRIC" id="fig|84022.5.peg.3571"/>
<evidence type="ECO:0000313" key="8">
    <source>
        <dbReference type="EMBL" id="AKL96823.1"/>
    </source>
</evidence>
<dbReference type="GO" id="GO:0004373">
    <property type="term" value="F:alpha-1,4-glucan glucosyltransferase (UDP-glucose donor) activity"/>
    <property type="evidence" value="ECO:0007669"/>
    <property type="project" value="InterPro"/>
</dbReference>
<dbReference type="InterPro" id="IPR013534">
    <property type="entry name" value="Starch_synth_cat_dom"/>
</dbReference>
<sequence length="481" mass="55120">MNILFAASEAVPFAKTGGLGDVVGSLPLALKGEDMDVRVVIPKYDAIAKTYKKQMKWIKSIHVPVGWRNQFCGIEMLEYRGIIFYFVDNEYYFKREGQPYEYYGHYDDAERYAFFCKSILAILPHIDFKPDIIHCHDWQTGMVSALLKAHYRQQPFYEKIKTVFTIHNLKYQGLFPHGVLEDLLGLGKDYFHHEGVEYYYNVSYIKGGLNFSDYITTVSPAYAEEIQSPYYGEGLDGVLSAKKHQLMGIINGIDDEEYNPETDDYLFKKYNIARIEDKVLNKLELQKKLKLPIGEGIPIMAIVSRLVEQKGLDLIEHVLEEILQLDLQLVILGTGDNKYHKLFSDIAMKYPNKVSANTFFDNGLAHQIYGASDLFLMPSLFEPCGLGQLIALRYGSLPIVRETGGLKDTVKSYNEETGEGNGFSFANYNAHDMLYTIKRAVKFYHDKKVWDGLVKNAMKSDVSWNLSADQYKSLYNRLINQ</sequence>